<proteinExistence type="predicted"/>
<evidence type="ECO:0000313" key="1">
    <source>
        <dbReference type="EMBL" id="RJP69596.1"/>
    </source>
</evidence>
<organism evidence="1 2">
    <name type="scientific">Candidatus Abyssobacteria bacterium SURF_17</name>
    <dbReference type="NCBI Taxonomy" id="2093361"/>
    <lineage>
        <taxon>Bacteria</taxon>
        <taxon>Pseudomonadati</taxon>
        <taxon>Candidatus Hydrogenedentota</taxon>
        <taxon>Candidatus Abyssobacteria</taxon>
    </lineage>
</organism>
<dbReference type="SUPFAM" id="SSF52266">
    <property type="entry name" value="SGNH hydrolase"/>
    <property type="match status" value="1"/>
</dbReference>
<reference evidence="1 2" key="1">
    <citation type="journal article" date="2017" name="ISME J.">
        <title>Energy and carbon metabolisms in a deep terrestrial subsurface fluid microbial community.</title>
        <authorList>
            <person name="Momper L."/>
            <person name="Jungbluth S.P."/>
            <person name="Lee M.D."/>
            <person name="Amend J.P."/>
        </authorList>
    </citation>
    <scope>NUCLEOTIDE SEQUENCE [LARGE SCALE GENOMIC DNA]</scope>
    <source>
        <strain evidence="1">SURF_17</strain>
    </source>
</reference>
<dbReference type="EMBL" id="QZKI01000080">
    <property type="protein sequence ID" value="RJP69596.1"/>
    <property type="molecule type" value="Genomic_DNA"/>
</dbReference>
<protein>
    <recommendedName>
        <fullName evidence="3">SGNH/GDSL hydrolase family protein</fullName>
    </recommendedName>
</protein>
<evidence type="ECO:0008006" key="3">
    <source>
        <dbReference type="Google" id="ProtNLM"/>
    </source>
</evidence>
<evidence type="ECO:0000313" key="2">
    <source>
        <dbReference type="Proteomes" id="UP000285961"/>
    </source>
</evidence>
<comment type="caution">
    <text evidence="1">The sequence shown here is derived from an EMBL/GenBank/DDBJ whole genome shotgun (WGS) entry which is preliminary data.</text>
</comment>
<dbReference type="AlphaFoldDB" id="A0A419EXN5"/>
<gene>
    <name evidence="1" type="ORF">C4532_10645</name>
</gene>
<dbReference type="Proteomes" id="UP000285961">
    <property type="component" value="Unassembled WGS sequence"/>
</dbReference>
<sequence length="370" mass="41501">MNTLSRTLLWFIAFVASVLAASVVMIGPQTALKYAVKIAPYAVIYHNRPARAANASTGRLIFYFGDSSVAPPPWARTDTPRIPAVLEDVLADSYPELGPVTVVDWSFAGARLFHYYCLLFEAADYSPDLIIIPINWRNLGPRSWESEERFSFRELGALVPLSECTTSAEKAILRREGISAPKRFFSPLTQPVLCIKGLKTWGRIRLGLESEEDPAARLLEGLRSDETIIDRFGDKQLFEQYTLEVSTSNPHLETLRLLAETATRRRNVLLFYITPIHIDEMRQRKPFDPFIFADSVVRLANTTTFGTSFCLSLVSLLRETDFIDCFEHYTPEGNRTIARALAPEVRKLLVTSQPPPAAAATVSSRDSQPN</sequence>
<name>A0A419EXN5_9BACT</name>
<accession>A0A419EXN5</accession>